<keyword evidence="4" id="KW-1185">Reference proteome</keyword>
<gene>
    <name evidence="3" type="ORF">SAMN04488112_10154</name>
</gene>
<accession>A0A1G6HM61</accession>
<dbReference type="PANTHER" id="PTHR34300:SF2">
    <property type="entry name" value="QUEUOSINE PRECURSOR TRANSPORTER-RELATED"/>
    <property type="match status" value="1"/>
</dbReference>
<evidence type="ECO:0000313" key="3">
    <source>
        <dbReference type="EMBL" id="SDB94975.1"/>
    </source>
</evidence>
<protein>
    <recommendedName>
        <fullName evidence="1">Queuosine precursor transporter</fullName>
    </recommendedName>
</protein>
<keyword evidence="2" id="KW-1133">Transmembrane helix</keyword>
<dbReference type="Proteomes" id="UP000199387">
    <property type="component" value="Unassembled WGS sequence"/>
</dbReference>
<dbReference type="AlphaFoldDB" id="A0A1G6HM61"/>
<evidence type="ECO:0000313" key="4">
    <source>
        <dbReference type="Proteomes" id="UP000199387"/>
    </source>
</evidence>
<evidence type="ECO:0000256" key="2">
    <source>
        <dbReference type="SAM" id="Phobius"/>
    </source>
</evidence>
<feature type="transmembrane region" description="Helical" evidence="2">
    <location>
        <begin position="87"/>
        <end position="114"/>
    </location>
</feature>
<reference evidence="3 4" key="1">
    <citation type="submission" date="2016-10" db="EMBL/GenBank/DDBJ databases">
        <authorList>
            <person name="de Groot N.N."/>
        </authorList>
    </citation>
    <scope>NUCLEOTIDE SEQUENCE [LARGE SCALE GENOMIC DNA]</scope>
    <source>
        <strain evidence="3 4">DSM 45514</strain>
    </source>
</reference>
<keyword evidence="2" id="KW-0812">Transmembrane</keyword>
<feature type="transmembrane region" description="Helical" evidence="2">
    <location>
        <begin position="126"/>
        <end position="144"/>
    </location>
</feature>
<feature type="transmembrane region" description="Helical" evidence="2">
    <location>
        <begin position="45"/>
        <end position="66"/>
    </location>
</feature>
<dbReference type="NCBIfam" id="TIGR00697">
    <property type="entry name" value="queuosine precursor transporter"/>
    <property type="match status" value="1"/>
</dbReference>
<organism evidence="3 4">
    <name type="scientific">Melghirimyces thermohalophilus</name>
    <dbReference type="NCBI Taxonomy" id="1236220"/>
    <lineage>
        <taxon>Bacteria</taxon>
        <taxon>Bacillati</taxon>
        <taxon>Bacillota</taxon>
        <taxon>Bacilli</taxon>
        <taxon>Bacillales</taxon>
        <taxon>Thermoactinomycetaceae</taxon>
        <taxon>Melghirimyces</taxon>
    </lineage>
</organism>
<evidence type="ECO:0000256" key="1">
    <source>
        <dbReference type="NCBIfam" id="TIGR00697"/>
    </source>
</evidence>
<sequence>MAEIWGKERIRWLVFVGLITSMLSALMVQLAVWLPAAPSWEGQKAYAAVLEANLRVTIAGMVAYLISQYHDVWAFHFWKRKTASRHLWLRNNLSTAVSQLLDTVVFIIIAFYGVVSELLGLMLGQYLVKLLVAVADTPVVYGLVRLIRRGPQERSHSYIKGEPRLG</sequence>
<proteinExistence type="predicted"/>
<feature type="transmembrane region" description="Helical" evidence="2">
    <location>
        <begin position="12"/>
        <end position="33"/>
    </location>
</feature>
<name>A0A1G6HM61_9BACL</name>
<keyword evidence="2" id="KW-0472">Membrane</keyword>
<dbReference type="InterPro" id="IPR003744">
    <property type="entry name" value="YhhQ"/>
</dbReference>
<dbReference type="PANTHER" id="PTHR34300">
    <property type="entry name" value="QUEUOSINE PRECURSOR TRANSPORTER-RELATED"/>
    <property type="match status" value="1"/>
</dbReference>
<dbReference type="Pfam" id="PF02592">
    <property type="entry name" value="Vut_1"/>
    <property type="match status" value="1"/>
</dbReference>
<dbReference type="EMBL" id="FMZA01000001">
    <property type="protein sequence ID" value="SDB94975.1"/>
    <property type="molecule type" value="Genomic_DNA"/>
</dbReference>